<sequence length="548" mass="59265">MSIHRPVRHRRRLARVLLPMLMLLLSPGCRAQLRSVDGARALHGVPGEPIVLRFEAGMADASDASLSVRVFPFDDSGQPEPAPIATLRQTIGAGPSPRTATVTVTMARPGFYRADAELSSRSGARPGRATTTFAIAPQRVGGGLPDFGVVTHFAQAQGVPSVLLPLVRQAGFSWIRDELYWQEIERAPGRFRFPAHYDAYLEQAARLGIAPLIVLDYGNAAVYPALFGASPFPQTPKARARFVRYVDQVVRRYGGLVRHWELWNEPSFDQISYASYLALLKATYATVKAASPDATVLACGGGGIGGGPGADCPIALIAAGGLEDLDGFSVHPYMSPNTPEYGYPARGGPIDTVSIPTTWPYLQAVAAAHPGKDGRAPQVWITEFGWPVNPKLPGQDEASQAGNLVRSYLLSRRAAAVRVLFWYDLMDDGTDPDNIEHNFGLLHHDASPKPAFLAASVLAATLGKRPWRDALVDSRTIKVYRYGSGDDAVTAGWTVGRTPEAVSIRLPAGRYIQRDWQGVESTVTVTGGPFDWQLGPLPRYLLVARSAN</sequence>
<evidence type="ECO:0000256" key="1">
    <source>
        <dbReference type="SAM" id="SignalP"/>
    </source>
</evidence>
<protein>
    <submittedName>
        <fullName evidence="2">Putative glycosyl hydrolase</fullName>
    </submittedName>
</protein>
<dbReference type="Gene3D" id="3.20.20.80">
    <property type="entry name" value="Glycosidases"/>
    <property type="match status" value="1"/>
</dbReference>
<dbReference type="InterPro" id="IPR017853">
    <property type="entry name" value="GH"/>
</dbReference>
<dbReference type="PANTHER" id="PTHR12631:SF10">
    <property type="entry name" value="BETA-XYLOSIDASE-LIKE PROTEIN-RELATED"/>
    <property type="match status" value="1"/>
</dbReference>
<dbReference type="KEGG" id="bgp:BGL_2c19220"/>
<evidence type="ECO:0000313" key="3">
    <source>
        <dbReference type="Proteomes" id="UP000031838"/>
    </source>
</evidence>
<feature type="signal peptide" evidence="1">
    <location>
        <begin position="1"/>
        <end position="31"/>
    </location>
</feature>
<proteinExistence type="predicted"/>
<dbReference type="PANTHER" id="PTHR12631">
    <property type="entry name" value="ALPHA-L-IDURONIDASE"/>
    <property type="match status" value="1"/>
</dbReference>
<keyword evidence="2" id="KW-0378">Hydrolase</keyword>
<dbReference type="EMBL" id="CP002581">
    <property type="protein sequence ID" value="AJK49988.1"/>
    <property type="molecule type" value="Genomic_DNA"/>
</dbReference>
<dbReference type="GO" id="GO:0004553">
    <property type="term" value="F:hydrolase activity, hydrolyzing O-glycosyl compounds"/>
    <property type="evidence" value="ECO:0007669"/>
    <property type="project" value="TreeGrafter"/>
</dbReference>
<name>A0A0B6S2V0_BURPL</name>
<dbReference type="SUPFAM" id="SSF51445">
    <property type="entry name" value="(Trans)glycosidases"/>
    <property type="match status" value="1"/>
</dbReference>
<reference evidence="3" key="1">
    <citation type="submission" date="2011-03" db="EMBL/GenBank/DDBJ databases">
        <authorList>
            <person name="Voget S."/>
            <person name="Streit W.R."/>
            <person name="Jaeger K.E."/>
            <person name="Daniel R."/>
        </authorList>
    </citation>
    <scope>NUCLEOTIDE SEQUENCE [LARGE SCALE GENOMIC DNA]</scope>
    <source>
        <strain evidence="3">PG1</strain>
    </source>
</reference>
<gene>
    <name evidence="2" type="ORF">BGL_2c19220</name>
</gene>
<dbReference type="AlphaFoldDB" id="A0A0B6S2V0"/>
<evidence type="ECO:0000313" key="2">
    <source>
        <dbReference type="EMBL" id="AJK49988.1"/>
    </source>
</evidence>
<dbReference type="HOGENOM" id="CLU_500412_0_0_4"/>
<dbReference type="InterPro" id="IPR051923">
    <property type="entry name" value="Glycosyl_Hydrolase_39"/>
</dbReference>
<organism evidence="2 3">
    <name type="scientific">Burkholderia plantarii</name>
    <dbReference type="NCBI Taxonomy" id="41899"/>
    <lineage>
        <taxon>Bacteria</taxon>
        <taxon>Pseudomonadati</taxon>
        <taxon>Pseudomonadota</taxon>
        <taxon>Betaproteobacteria</taxon>
        <taxon>Burkholderiales</taxon>
        <taxon>Burkholderiaceae</taxon>
        <taxon>Burkholderia</taxon>
    </lineage>
</organism>
<accession>A0A0B6S2V0</accession>
<keyword evidence="1" id="KW-0732">Signal</keyword>
<feature type="chain" id="PRO_5002109796" evidence="1">
    <location>
        <begin position="32"/>
        <end position="548"/>
    </location>
</feature>
<reference evidence="2 3" key="2">
    <citation type="journal article" date="2016" name="Appl. Microbiol. Biotechnol.">
        <title>Mutations improving production and secretion of extracellular lipase by Burkholderia glumae PG1.</title>
        <authorList>
            <person name="Knapp A."/>
            <person name="Voget S."/>
            <person name="Gao R."/>
            <person name="Zaburannyi N."/>
            <person name="Krysciak D."/>
            <person name="Breuer M."/>
            <person name="Hauer B."/>
            <person name="Streit W.R."/>
            <person name="Muller R."/>
            <person name="Daniel R."/>
            <person name="Jaeger K.E."/>
        </authorList>
    </citation>
    <scope>NUCLEOTIDE SEQUENCE [LARGE SCALE GENOMIC DNA]</scope>
    <source>
        <strain evidence="2 3">PG1</strain>
    </source>
</reference>
<keyword evidence="3" id="KW-1185">Reference proteome</keyword>
<dbReference type="Proteomes" id="UP000031838">
    <property type="component" value="Chromosome 2"/>
</dbReference>